<evidence type="ECO:0000313" key="2">
    <source>
        <dbReference type="EMBL" id="ORA96607.1"/>
    </source>
</evidence>
<reference evidence="2 3" key="1">
    <citation type="submission" date="2017-02" db="EMBL/GenBank/DDBJ databases">
        <title>The new phylogeny of genus Mycobacterium.</title>
        <authorList>
            <person name="Tortoli E."/>
            <person name="Trovato A."/>
            <person name="Cirillo D.M."/>
        </authorList>
    </citation>
    <scope>NUCLEOTIDE SEQUENCE [LARGE SCALE GENOMIC DNA]</scope>
    <source>
        <strain evidence="2 3">DSM 44049</strain>
    </source>
</reference>
<dbReference type="RefSeq" id="WP_079220046.1">
    <property type="nucleotide sequence ID" value="NZ_CBCRZH010000084.1"/>
</dbReference>
<dbReference type="Gene3D" id="6.20.50.110">
    <property type="entry name" value="Methyltransferase, zinc-binding domain"/>
    <property type="match status" value="1"/>
</dbReference>
<dbReference type="InterPro" id="IPR013630">
    <property type="entry name" value="Methyltransf_Zn-bd_dom_put"/>
</dbReference>
<protein>
    <recommendedName>
        <fullName evidence="1">Methyltransferase putative zinc binding domain-containing protein</fullName>
    </recommendedName>
</protein>
<dbReference type="AlphaFoldDB" id="A0A1T3W178"/>
<evidence type="ECO:0000259" key="1">
    <source>
        <dbReference type="Pfam" id="PF08421"/>
    </source>
</evidence>
<dbReference type="Pfam" id="PF08421">
    <property type="entry name" value="Methyltransf_13"/>
    <property type="match status" value="1"/>
</dbReference>
<proteinExistence type="predicted"/>
<accession>A0A1T3W178</accession>
<dbReference type="InterPro" id="IPR038576">
    <property type="entry name" value="Methyltransf_Zn-bd_dom_put_sf"/>
</dbReference>
<evidence type="ECO:0000313" key="3">
    <source>
        <dbReference type="Proteomes" id="UP000192739"/>
    </source>
</evidence>
<feature type="domain" description="Methyltransferase putative zinc binding" evidence="1">
    <location>
        <begin position="3"/>
        <end position="64"/>
    </location>
</feature>
<gene>
    <name evidence="2" type="ORF">BST27_24955</name>
</gene>
<dbReference type="EMBL" id="MVHT01000092">
    <property type="protein sequence ID" value="ORA96607.1"/>
    <property type="molecule type" value="Genomic_DNA"/>
</dbReference>
<dbReference type="Proteomes" id="UP000192739">
    <property type="component" value="Unassembled WGS sequence"/>
</dbReference>
<comment type="caution">
    <text evidence="2">The sequence shown here is derived from an EMBL/GenBank/DDBJ whole genome shotgun (WGS) entry which is preliminary data.</text>
</comment>
<sequence length="120" mass="13792">MTCRHREAAFTRSLFDLCFTHPSNTYPRGEDLCEPELHYPLGVKVCQRCYLVQIEDYARPDELFSAASGHEKFLPGSHISIRSPPALWENQPDDVMTCRGTSSMRCRPNWLISSSRRCVL</sequence>
<keyword evidence="3" id="KW-1185">Reference proteome</keyword>
<name>A0A1T3W178_MYCIE</name>
<organism evidence="2 3">
    <name type="scientific">Mycobacterium intermedium</name>
    <dbReference type="NCBI Taxonomy" id="28445"/>
    <lineage>
        <taxon>Bacteria</taxon>
        <taxon>Bacillati</taxon>
        <taxon>Actinomycetota</taxon>
        <taxon>Actinomycetes</taxon>
        <taxon>Mycobacteriales</taxon>
        <taxon>Mycobacteriaceae</taxon>
        <taxon>Mycobacterium</taxon>
        <taxon>Mycobacterium simiae complex</taxon>
    </lineage>
</organism>